<dbReference type="SUPFAM" id="SSF55073">
    <property type="entry name" value="Nucleotide cyclase"/>
    <property type="match status" value="1"/>
</dbReference>
<dbReference type="EMBL" id="CP003620">
    <property type="protein sequence ID" value="AFZ12609.1"/>
    <property type="molecule type" value="Genomic_DNA"/>
</dbReference>
<dbReference type="PANTHER" id="PTHR44757">
    <property type="entry name" value="DIGUANYLATE CYCLASE DGCP"/>
    <property type="match status" value="1"/>
</dbReference>
<evidence type="ECO:0000259" key="8">
    <source>
        <dbReference type="PROSITE" id="PS50110"/>
    </source>
</evidence>
<proteinExistence type="predicted"/>
<feature type="domain" description="Response regulatory" evidence="8">
    <location>
        <begin position="12"/>
        <end position="128"/>
    </location>
</feature>
<dbReference type="GO" id="GO:0003677">
    <property type="term" value="F:DNA binding"/>
    <property type="evidence" value="ECO:0007669"/>
    <property type="project" value="UniProtKB-KW"/>
</dbReference>
<feature type="domain" description="GGDEF" evidence="10">
    <location>
        <begin position="211"/>
        <end position="344"/>
    </location>
</feature>
<dbReference type="CDD" id="cd01949">
    <property type="entry name" value="GGDEF"/>
    <property type="match status" value="1"/>
</dbReference>
<dbReference type="FunFam" id="3.30.70.270:FF:000001">
    <property type="entry name" value="Diguanylate cyclase domain protein"/>
    <property type="match status" value="1"/>
</dbReference>
<evidence type="ECO:0000256" key="7">
    <source>
        <dbReference type="SAM" id="Coils"/>
    </source>
</evidence>
<dbReference type="PROSITE" id="PS50110">
    <property type="entry name" value="RESPONSE_REGULATORY"/>
    <property type="match status" value="1"/>
</dbReference>
<keyword evidence="5" id="KW-0804">Transcription</keyword>
<dbReference type="KEGG" id="cep:Cri9333_1722"/>
<keyword evidence="1 6" id="KW-0597">Phosphoprotein</keyword>
<name>K9VYJ5_9CYAN</name>
<dbReference type="eggNOG" id="COG5001">
    <property type="taxonomic scope" value="Bacteria"/>
</dbReference>
<accession>K9VYJ5</accession>
<dbReference type="InterPro" id="IPR043128">
    <property type="entry name" value="Rev_trsase/Diguanyl_cyclase"/>
</dbReference>
<dbReference type="Gene3D" id="3.30.70.270">
    <property type="match status" value="1"/>
</dbReference>
<dbReference type="Gene3D" id="3.40.50.2300">
    <property type="match status" value="1"/>
</dbReference>
<dbReference type="SUPFAM" id="SSF52172">
    <property type="entry name" value="CheY-like"/>
    <property type="match status" value="1"/>
</dbReference>
<dbReference type="Pfam" id="PF00072">
    <property type="entry name" value="Response_reg"/>
    <property type="match status" value="1"/>
</dbReference>
<dbReference type="Gene3D" id="3.20.20.450">
    <property type="entry name" value="EAL domain"/>
    <property type="match status" value="1"/>
</dbReference>
<dbReference type="Pfam" id="PF00990">
    <property type="entry name" value="GGDEF"/>
    <property type="match status" value="1"/>
</dbReference>
<gene>
    <name evidence="11" type="ORF">Cri9333_1722</name>
</gene>
<evidence type="ECO:0000256" key="4">
    <source>
        <dbReference type="ARBA" id="ARBA00023125"/>
    </source>
</evidence>
<dbReference type="InterPro" id="IPR001789">
    <property type="entry name" value="Sig_transdc_resp-reg_receiver"/>
</dbReference>
<dbReference type="STRING" id="1173022.Cri9333_1722"/>
<dbReference type="SMART" id="SM00448">
    <property type="entry name" value="REC"/>
    <property type="match status" value="1"/>
</dbReference>
<dbReference type="RefSeq" id="WP_015202729.1">
    <property type="nucleotide sequence ID" value="NC_019753.1"/>
</dbReference>
<dbReference type="SMART" id="SM00267">
    <property type="entry name" value="GGDEF"/>
    <property type="match status" value="1"/>
</dbReference>
<dbReference type="InterPro" id="IPR000160">
    <property type="entry name" value="GGDEF_dom"/>
</dbReference>
<keyword evidence="7" id="KW-0175">Coiled coil</keyword>
<dbReference type="FunFam" id="3.20.20.450:FF:000001">
    <property type="entry name" value="Cyclic di-GMP phosphodiesterase yahA"/>
    <property type="match status" value="1"/>
</dbReference>
<feature type="coiled-coil region" evidence="7">
    <location>
        <begin position="130"/>
        <end position="175"/>
    </location>
</feature>
<dbReference type="PATRIC" id="fig|1173022.3.peg.1862"/>
<protein>
    <submittedName>
        <fullName evidence="11">Response regulator receiver modulated diguanylate cyclase/phosphodiesterase</fullName>
    </submittedName>
</protein>
<dbReference type="PROSITE" id="PS50887">
    <property type="entry name" value="GGDEF"/>
    <property type="match status" value="1"/>
</dbReference>
<dbReference type="CDD" id="cd19920">
    <property type="entry name" value="REC_PA4781-like"/>
    <property type="match status" value="1"/>
</dbReference>
<dbReference type="GO" id="GO:0000160">
    <property type="term" value="P:phosphorelay signal transduction system"/>
    <property type="evidence" value="ECO:0007669"/>
    <property type="project" value="UniProtKB-KW"/>
</dbReference>
<evidence type="ECO:0000259" key="10">
    <source>
        <dbReference type="PROSITE" id="PS50887"/>
    </source>
</evidence>
<keyword evidence="4" id="KW-0238">DNA-binding</keyword>
<evidence type="ECO:0000256" key="2">
    <source>
        <dbReference type="ARBA" id="ARBA00023012"/>
    </source>
</evidence>
<sequence length="611" mass="69073">MSQAEFNFTRKDILIVDDTPDNIRFLATILTKEGYNVRKALDGQMALTACENLLPDLILLDIMMPGMDGYEVCKQLKNNEQTSNIPVIFLSAIDDVLDKVKAFEFGGVDYITKPFQGAEILVRVKNHLTLKAAEIKILNLNIELEQRVKERTLQLELANQELNRELLEREKLQKQLLYRSLHDPLTKLANRTLFMERLEEAIKLTKEASEYQFAVLFLDCDRFKIINDSLGHLVGDELLIAIAKKMQVLMNKNDVLARLGGDEFAIFLDDFTDDSYPQLIADKISQELVTPFQLSRAEVFTTASIGIALGNSNYNTPQEVLRDADTAMYHAKSKGRNRYCVFTPVMHQQALKILQLENDLKRAIERQEFIVYYQPIVCLCTGKISGFEALVRWQHPTMGMVSPGDFIPVAEEAGLISLIDTWVLQTACSQVHNWQKQKLISEDITVSVNLSVRLFSNPSLLTIINETLQSTQISPQNLKLEITESAIMENSELAAIILQELRECGIDLSIDDFGTGYSSLGYLHRFPVNILKIDRSFVNSIEQDGKKTDLISTVISLAHKIEMKVIAEGIETPEQLEILRNLGCDFGQGYLFSKPLASNFILDLLASAPQW</sequence>
<dbReference type="InterPro" id="IPR029787">
    <property type="entry name" value="Nucleotide_cyclase"/>
</dbReference>
<evidence type="ECO:0000256" key="6">
    <source>
        <dbReference type="PROSITE-ProRule" id="PRU00169"/>
    </source>
</evidence>
<reference evidence="11 12" key="1">
    <citation type="submission" date="2012-06" db="EMBL/GenBank/DDBJ databases">
        <title>Finished chromosome of genome of Crinalium epipsammum PCC 9333.</title>
        <authorList>
            <consortium name="US DOE Joint Genome Institute"/>
            <person name="Gugger M."/>
            <person name="Coursin T."/>
            <person name="Rippka R."/>
            <person name="Tandeau De Marsac N."/>
            <person name="Huntemann M."/>
            <person name="Wei C.-L."/>
            <person name="Han J."/>
            <person name="Detter J.C."/>
            <person name="Han C."/>
            <person name="Tapia R."/>
            <person name="Davenport K."/>
            <person name="Daligault H."/>
            <person name="Erkkila T."/>
            <person name="Gu W."/>
            <person name="Munk A.C.C."/>
            <person name="Teshima H."/>
            <person name="Xu Y."/>
            <person name="Chain P."/>
            <person name="Chen A."/>
            <person name="Krypides N."/>
            <person name="Mavromatis K."/>
            <person name="Markowitz V."/>
            <person name="Szeto E."/>
            <person name="Ivanova N."/>
            <person name="Mikhailova N."/>
            <person name="Ovchinnikova G."/>
            <person name="Pagani I."/>
            <person name="Pati A."/>
            <person name="Goodwin L."/>
            <person name="Peters L."/>
            <person name="Pitluck S."/>
            <person name="Woyke T."/>
            <person name="Kerfeld C."/>
        </authorList>
    </citation>
    <scope>NUCLEOTIDE SEQUENCE [LARGE SCALE GENOMIC DNA]</scope>
    <source>
        <strain evidence="11 12">PCC 9333</strain>
    </source>
</reference>
<organism evidence="11 12">
    <name type="scientific">Crinalium epipsammum PCC 9333</name>
    <dbReference type="NCBI Taxonomy" id="1173022"/>
    <lineage>
        <taxon>Bacteria</taxon>
        <taxon>Bacillati</taxon>
        <taxon>Cyanobacteriota</taxon>
        <taxon>Cyanophyceae</taxon>
        <taxon>Gomontiellales</taxon>
        <taxon>Gomontiellaceae</taxon>
        <taxon>Crinalium</taxon>
    </lineage>
</organism>
<dbReference type="SUPFAM" id="SSF141868">
    <property type="entry name" value="EAL domain-like"/>
    <property type="match status" value="1"/>
</dbReference>
<keyword evidence="12" id="KW-1185">Reference proteome</keyword>
<dbReference type="eggNOG" id="COG0745">
    <property type="taxonomic scope" value="Bacteria"/>
</dbReference>
<dbReference type="InterPro" id="IPR052155">
    <property type="entry name" value="Biofilm_reg_signaling"/>
</dbReference>
<dbReference type="HOGENOM" id="CLU_000445_70_50_3"/>
<keyword evidence="2" id="KW-0902">Two-component regulatory system</keyword>
<dbReference type="Pfam" id="PF00563">
    <property type="entry name" value="EAL"/>
    <property type="match status" value="1"/>
</dbReference>
<dbReference type="AlphaFoldDB" id="K9VYJ5"/>
<dbReference type="InterPro" id="IPR001633">
    <property type="entry name" value="EAL_dom"/>
</dbReference>
<evidence type="ECO:0000256" key="1">
    <source>
        <dbReference type="ARBA" id="ARBA00022553"/>
    </source>
</evidence>
<dbReference type="NCBIfam" id="TIGR00254">
    <property type="entry name" value="GGDEF"/>
    <property type="match status" value="1"/>
</dbReference>
<dbReference type="CDD" id="cd01948">
    <property type="entry name" value="EAL"/>
    <property type="match status" value="1"/>
</dbReference>
<dbReference type="FunFam" id="3.40.50.2300:FF:000001">
    <property type="entry name" value="DNA-binding response regulator PhoB"/>
    <property type="match status" value="1"/>
</dbReference>
<evidence type="ECO:0000259" key="9">
    <source>
        <dbReference type="PROSITE" id="PS50883"/>
    </source>
</evidence>
<keyword evidence="3" id="KW-0805">Transcription regulation</keyword>
<evidence type="ECO:0000256" key="5">
    <source>
        <dbReference type="ARBA" id="ARBA00023163"/>
    </source>
</evidence>
<dbReference type="OrthoDB" id="425396at2"/>
<dbReference type="PROSITE" id="PS50883">
    <property type="entry name" value="EAL"/>
    <property type="match status" value="1"/>
</dbReference>
<dbReference type="InterPro" id="IPR011006">
    <property type="entry name" value="CheY-like_superfamily"/>
</dbReference>
<feature type="domain" description="EAL" evidence="9">
    <location>
        <begin position="353"/>
        <end position="609"/>
    </location>
</feature>
<evidence type="ECO:0000313" key="11">
    <source>
        <dbReference type="EMBL" id="AFZ12609.1"/>
    </source>
</evidence>
<dbReference type="InterPro" id="IPR035919">
    <property type="entry name" value="EAL_sf"/>
</dbReference>
<dbReference type="Proteomes" id="UP000010472">
    <property type="component" value="Chromosome"/>
</dbReference>
<dbReference type="SMART" id="SM00052">
    <property type="entry name" value="EAL"/>
    <property type="match status" value="1"/>
</dbReference>
<feature type="modified residue" description="4-aspartylphosphate" evidence="6">
    <location>
        <position position="61"/>
    </location>
</feature>
<dbReference type="PANTHER" id="PTHR44757:SF2">
    <property type="entry name" value="BIOFILM ARCHITECTURE MAINTENANCE PROTEIN MBAA"/>
    <property type="match status" value="1"/>
</dbReference>
<evidence type="ECO:0000256" key="3">
    <source>
        <dbReference type="ARBA" id="ARBA00023015"/>
    </source>
</evidence>
<evidence type="ECO:0000313" key="12">
    <source>
        <dbReference type="Proteomes" id="UP000010472"/>
    </source>
</evidence>